<dbReference type="InParanoid" id="A0A330L7F0"/>
<dbReference type="InterPro" id="IPR011989">
    <property type="entry name" value="ARM-like"/>
</dbReference>
<dbReference type="SUPFAM" id="SSF48371">
    <property type="entry name" value="ARM repeat"/>
    <property type="match status" value="1"/>
</dbReference>
<accession>A0A330L7F0</accession>
<proteinExistence type="predicted"/>
<dbReference type="AlphaFoldDB" id="A0A330L7F0"/>
<name>A0A330L7F0_9BACT</name>
<evidence type="ECO:0000313" key="1">
    <source>
        <dbReference type="EMBL" id="SPP65072.1"/>
    </source>
</evidence>
<dbReference type="RefSeq" id="WP_181416759.1">
    <property type="nucleotide sequence ID" value="NZ_OUNR01000012.1"/>
</dbReference>
<gene>
    <name evidence="1" type="ORF">NITLEN_20712</name>
</gene>
<evidence type="ECO:0008006" key="3">
    <source>
        <dbReference type="Google" id="ProtNLM"/>
    </source>
</evidence>
<dbReference type="Proteomes" id="UP000248168">
    <property type="component" value="Unassembled WGS sequence"/>
</dbReference>
<sequence length="371" mass="40233">MMRLGCIAASRLHVTCMLLFLGSILAAGVPDMTHARKELLTAEEKDLLHRTEQIHLETLALSSRGPLDAAIITKAVSLRFERLGYRIVTESDQPHEVTVKVKCEELKTWEGTGRSGGDADMIDAAVRLWKGPACQLTYRFGTRWADWRHEVRTPFNNPQEAARQAGQTDAGAYAITALAQQLQTDPFPYLLAADWGQSARLITALNEPGATGAQRQSVIGLLGQMLAVEAIPRLTKALHDPDPAVVQSAAIALGTIGHEDGIHALLALFNTGTPDQHRAAAIGLGRLAPLHPNSNIVPTFIAALPNEPLQTQIIMVRALGKTTDRRVLTPLRTLHRSVLKHARSDSSPETKELLASLGIALDGFDGVHTEE</sequence>
<keyword evidence="2" id="KW-1185">Reference proteome</keyword>
<organism evidence="1 2">
    <name type="scientific">Nitrospira lenta</name>
    <dbReference type="NCBI Taxonomy" id="1436998"/>
    <lineage>
        <taxon>Bacteria</taxon>
        <taxon>Pseudomonadati</taxon>
        <taxon>Nitrospirota</taxon>
        <taxon>Nitrospiria</taxon>
        <taxon>Nitrospirales</taxon>
        <taxon>Nitrospiraceae</taxon>
        <taxon>Nitrospira</taxon>
    </lineage>
</organism>
<protein>
    <recommendedName>
        <fullName evidence="3">HEAT repeat domain-containing protein</fullName>
    </recommendedName>
</protein>
<dbReference type="EMBL" id="OUNR01000012">
    <property type="protein sequence ID" value="SPP65072.1"/>
    <property type="molecule type" value="Genomic_DNA"/>
</dbReference>
<dbReference type="InterPro" id="IPR016024">
    <property type="entry name" value="ARM-type_fold"/>
</dbReference>
<reference evidence="2" key="1">
    <citation type="submission" date="2018-04" db="EMBL/GenBank/DDBJ databases">
        <authorList>
            <person name="Lucker S."/>
            <person name="Sakoula D."/>
        </authorList>
    </citation>
    <scope>NUCLEOTIDE SEQUENCE [LARGE SCALE GENOMIC DNA]</scope>
</reference>
<dbReference type="Pfam" id="PF13646">
    <property type="entry name" value="HEAT_2"/>
    <property type="match status" value="1"/>
</dbReference>
<dbReference type="Gene3D" id="1.25.10.10">
    <property type="entry name" value="Leucine-rich Repeat Variant"/>
    <property type="match status" value="1"/>
</dbReference>
<dbReference type="SMART" id="SM00567">
    <property type="entry name" value="EZ_HEAT"/>
    <property type="match status" value="2"/>
</dbReference>
<evidence type="ECO:0000313" key="2">
    <source>
        <dbReference type="Proteomes" id="UP000248168"/>
    </source>
</evidence>
<dbReference type="InterPro" id="IPR004155">
    <property type="entry name" value="PBS_lyase_HEAT"/>
</dbReference>